<reference evidence="2" key="2">
    <citation type="journal article" date="2015" name="Data Brief">
        <title>Shoot transcriptome of the giant reed, Arundo donax.</title>
        <authorList>
            <person name="Barrero R.A."/>
            <person name="Guerrero F.D."/>
            <person name="Moolhuijzen P."/>
            <person name="Goolsby J.A."/>
            <person name="Tidwell J."/>
            <person name="Bellgard S.E."/>
            <person name="Bellgard M.I."/>
        </authorList>
    </citation>
    <scope>NUCLEOTIDE SEQUENCE</scope>
    <source>
        <tissue evidence="2">Shoot tissue taken approximately 20 cm above the soil surface</tissue>
    </source>
</reference>
<evidence type="ECO:0000313" key="2">
    <source>
        <dbReference type="EMBL" id="JAD51267.1"/>
    </source>
</evidence>
<name>A0A0A9AW00_ARUDO</name>
<accession>A0A0A9AW00</accession>
<feature type="transmembrane region" description="Helical" evidence="1">
    <location>
        <begin position="12"/>
        <end position="33"/>
    </location>
</feature>
<dbReference type="AlphaFoldDB" id="A0A0A9AW00"/>
<keyword evidence="1" id="KW-1133">Transmembrane helix</keyword>
<proteinExistence type="predicted"/>
<dbReference type="PROSITE" id="PS51257">
    <property type="entry name" value="PROKAR_LIPOPROTEIN"/>
    <property type="match status" value="1"/>
</dbReference>
<keyword evidence="1" id="KW-0812">Transmembrane</keyword>
<keyword evidence="1" id="KW-0472">Membrane</keyword>
<organism evidence="2">
    <name type="scientific">Arundo donax</name>
    <name type="common">Giant reed</name>
    <name type="synonym">Donax arundinaceus</name>
    <dbReference type="NCBI Taxonomy" id="35708"/>
    <lineage>
        <taxon>Eukaryota</taxon>
        <taxon>Viridiplantae</taxon>
        <taxon>Streptophyta</taxon>
        <taxon>Embryophyta</taxon>
        <taxon>Tracheophyta</taxon>
        <taxon>Spermatophyta</taxon>
        <taxon>Magnoliopsida</taxon>
        <taxon>Liliopsida</taxon>
        <taxon>Poales</taxon>
        <taxon>Poaceae</taxon>
        <taxon>PACMAD clade</taxon>
        <taxon>Arundinoideae</taxon>
        <taxon>Arundineae</taxon>
        <taxon>Arundo</taxon>
    </lineage>
</organism>
<protein>
    <submittedName>
        <fullName evidence="2">Uncharacterized protein</fullName>
    </submittedName>
</protein>
<evidence type="ECO:0000256" key="1">
    <source>
        <dbReference type="SAM" id="Phobius"/>
    </source>
</evidence>
<dbReference type="EMBL" id="GBRH01246628">
    <property type="protein sequence ID" value="JAD51267.1"/>
    <property type="molecule type" value="Transcribed_RNA"/>
</dbReference>
<sequence length="36" mass="4236">MPKRPFRSTSHRPCSGLYCWMQITLLFGCIFRISSD</sequence>
<reference evidence="2" key="1">
    <citation type="submission" date="2014-09" db="EMBL/GenBank/DDBJ databases">
        <authorList>
            <person name="Magalhaes I.L.F."/>
            <person name="Oliveira U."/>
            <person name="Santos F.R."/>
            <person name="Vidigal T.H.D.A."/>
            <person name="Brescovit A.D."/>
            <person name="Santos A.J."/>
        </authorList>
    </citation>
    <scope>NUCLEOTIDE SEQUENCE</scope>
    <source>
        <tissue evidence="2">Shoot tissue taken approximately 20 cm above the soil surface</tissue>
    </source>
</reference>